<dbReference type="Proteomes" id="UP000054485">
    <property type="component" value="Unassembled WGS sequence"/>
</dbReference>
<feature type="signal peptide" evidence="1">
    <location>
        <begin position="1"/>
        <end position="19"/>
    </location>
</feature>
<evidence type="ECO:0008006" key="4">
    <source>
        <dbReference type="Google" id="ProtNLM"/>
    </source>
</evidence>
<dbReference type="EMBL" id="KN835267">
    <property type="protein sequence ID" value="KIK41468.1"/>
    <property type="molecule type" value="Genomic_DNA"/>
</dbReference>
<keyword evidence="3" id="KW-1185">Reference proteome</keyword>
<evidence type="ECO:0000313" key="3">
    <source>
        <dbReference type="Proteomes" id="UP000054485"/>
    </source>
</evidence>
<reference evidence="2 3" key="1">
    <citation type="submission" date="2014-04" db="EMBL/GenBank/DDBJ databases">
        <authorList>
            <consortium name="DOE Joint Genome Institute"/>
            <person name="Kuo A."/>
            <person name="Ruytinx J."/>
            <person name="Rineau F."/>
            <person name="Colpaert J."/>
            <person name="Kohler A."/>
            <person name="Nagy L.G."/>
            <person name="Floudas D."/>
            <person name="Copeland A."/>
            <person name="Barry K.W."/>
            <person name="Cichocki N."/>
            <person name="Veneault-Fourrey C."/>
            <person name="LaButti K."/>
            <person name="Lindquist E.A."/>
            <person name="Lipzen A."/>
            <person name="Lundell T."/>
            <person name="Morin E."/>
            <person name="Murat C."/>
            <person name="Sun H."/>
            <person name="Tunlid A."/>
            <person name="Henrissat B."/>
            <person name="Grigoriev I.V."/>
            <person name="Hibbett D.S."/>
            <person name="Martin F."/>
            <person name="Nordberg H.P."/>
            <person name="Cantor M.N."/>
            <person name="Hua S.X."/>
        </authorList>
    </citation>
    <scope>NUCLEOTIDE SEQUENCE [LARGE SCALE GENOMIC DNA]</scope>
    <source>
        <strain evidence="2 3">UH-Slu-Lm8-n1</strain>
    </source>
</reference>
<dbReference type="OrthoDB" id="1922221at2759"/>
<keyword evidence="1" id="KW-0732">Signal</keyword>
<dbReference type="InParanoid" id="A0A0D0BDT0"/>
<dbReference type="HOGENOM" id="CLU_2795630_0_0_1"/>
<accession>A0A0D0BDT0</accession>
<protein>
    <recommendedName>
        <fullName evidence="4">Secreted protein</fullName>
    </recommendedName>
</protein>
<dbReference type="AlphaFoldDB" id="A0A0D0BDT0"/>
<proteinExistence type="predicted"/>
<evidence type="ECO:0000313" key="2">
    <source>
        <dbReference type="EMBL" id="KIK41468.1"/>
    </source>
</evidence>
<gene>
    <name evidence="2" type="ORF">CY34DRAFT_805984</name>
</gene>
<name>A0A0D0BDT0_9AGAM</name>
<organism evidence="2 3">
    <name type="scientific">Suillus luteus UH-Slu-Lm8-n1</name>
    <dbReference type="NCBI Taxonomy" id="930992"/>
    <lineage>
        <taxon>Eukaryota</taxon>
        <taxon>Fungi</taxon>
        <taxon>Dikarya</taxon>
        <taxon>Basidiomycota</taxon>
        <taxon>Agaricomycotina</taxon>
        <taxon>Agaricomycetes</taxon>
        <taxon>Agaricomycetidae</taxon>
        <taxon>Boletales</taxon>
        <taxon>Suillineae</taxon>
        <taxon>Suillaceae</taxon>
        <taxon>Suillus</taxon>
    </lineage>
</organism>
<feature type="chain" id="PRO_5002219396" description="Secreted protein" evidence="1">
    <location>
        <begin position="20"/>
        <end position="68"/>
    </location>
</feature>
<evidence type="ECO:0000256" key="1">
    <source>
        <dbReference type="SAM" id="SignalP"/>
    </source>
</evidence>
<sequence length="68" mass="7491">MSSLTPLVVFLHTLPLQSTLPSHTAASAILNTLKDARVHSKGMRTCAGVGVAKRWKCVHDELWIEPRL</sequence>
<reference evidence="3" key="2">
    <citation type="submission" date="2015-01" db="EMBL/GenBank/DDBJ databases">
        <title>Evolutionary Origins and Diversification of the Mycorrhizal Mutualists.</title>
        <authorList>
            <consortium name="DOE Joint Genome Institute"/>
            <consortium name="Mycorrhizal Genomics Consortium"/>
            <person name="Kohler A."/>
            <person name="Kuo A."/>
            <person name="Nagy L.G."/>
            <person name="Floudas D."/>
            <person name="Copeland A."/>
            <person name="Barry K.W."/>
            <person name="Cichocki N."/>
            <person name="Veneault-Fourrey C."/>
            <person name="LaButti K."/>
            <person name="Lindquist E.A."/>
            <person name="Lipzen A."/>
            <person name="Lundell T."/>
            <person name="Morin E."/>
            <person name="Murat C."/>
            <person name="Riley R."/>
            <person name="Ohm R."/>
            <person name="Sun H."/>
            <person name="Tunlid A."/>
            <person name="Henrissat B."/>
            <person name="Grigoriev I.V."/>
            <person name="Hibbett D.S."/>
            <person name="Martin F."/>
        </authorList>
    </citation>
    <scope>NUCLEOTIDE SEQUENCE [LARGE SCALE GENOMIC DNA]</scope>
    <source>
        <strain evidence="3">UH-Slu-Lm8-n1</strain>
    </source>
</reference>